<name>A0A1L9BEU7_9BACT</name>
<dbReference type="RefSeq" id="WP_071897236.1">
    <property type="nucleotide sequence ID" value="NZ_MPIN01000002.1"/>
</dbReference>
<evidence type="ECO:0000313" key="1">
    <source>
        <dbReference type="EMBL" id="OJH40797.1"/>
    </source>
</evidence>
<dbReference type="SUPFAM" id="SSF64182">
    <property type="entry name" value="DHH phosphoesterases"/>
    <property type="match status" value="1"/>
</dbReference>
<comment type="caution">
    <text evidence="1">The sequence shown here is derived from an EMBL/GenBank/DDBJ whole genome shotgun (WGS) entry which is preliminary data.</text>
</comment>
<protein>
    <recommendedName>
        <fullName evidence="3">Phosphoesterase</fullName>
    </recommendedName>
</protein>
<dbReference type="OrthoDB" id="105221at2"/>
<keyword evidence="2" id="KW-1185">Reference proteome</keyword>
<accession>A0A1L9BEU7</accession>
<sequence>MNVQVLFHDNCFDGAASAAVFSRFYRERIRADVRFSYRGLSHQAGGAAIDPAVFTGDENAIVDFRYSQDARLTWWFDHHVSAFQQPGDEAHFRADTGGRKFHDAHRKSCTVYLADVARERFGWDPSPLKDLLHWAEIIDGALFPTPQMAVALEEPALRIMTVLEATKDAALIPQVIERMQTESLASIAASPLIAGPLAPLLERHQRHIELVRARARYERGVVSFDLADDGVDSLNKFIAYALYPEARYTLWVGQGPSRAKVSLGSNPWRPEARTHDLAAIASRYGGGGHPVVSAISFKPAELPRARAAFQEILSELSA</sequence>
<dbReference type="InterPro" id="IPR038763">
    <property type="entry name" value="DHH_sf"/>
</dbReference>
<proteinExistence type="predicted"/>
<dbReference type="AlphaFoldDB" id="A0A1L9BEU7"/>
<gene>
    <name evidence="1" type="ORF">BON30_07600</name>
</gene>
<dbReference type="EMBL" id="MPIN01000002">
    <property type="protein sequence ID" value="OJH40797.1"/>
    <property type="molecule type" value="Genomic_DNA"/>
</dbReference>
<dbReference type="STRING" id="83449.BON30_07600"/>
<dbReference type="Proteomes" id="UP000182229">
    <property type="component" value="Unassembled WGS sequence"/>
</dbReference>
<evidence type="ECO:0000313" key="2">
    <source>
        <dbReference type="Proteomes" id="UP000182229"/>
    </source>
</evidence>
<reference evidence="1 2" key="2">
    <citation type="submission" date="2016-12" db="EMBL/GenBank/DDBJ databases">
        <title>Draft Genome Sequence of Cystobacter ferrugineus Strain Cbfe23.</title>
        <authorList>
            <person name="Akbar S."/>
            <person name="Dowd S.E."/>
            <person name="Stevens D.C."/>
        </authorList>
    </citation>
    <scope>NUCLEOTIDE SEQUENCE [LARGE SCALE GENOMIC DNA]</scope>
    <source>
        <strain evidence="1 2">Cbfe23</strain>
    </source>
</reference>
<reference evidence="2" key="1">
    <citation type="submission" date="2016-11" db="EMBL/GenBank/DDBJ databases">
        <authorList>
            <person name="Shukria A."/>
            <person name="Stevens D.C."/>
        </authorList>
    </citation>
    <scope>NUCLEOTIDE SEQUENCE [LARGE SCALE GENOMIC DNA]</scope>
    <source>
        <strain evidence="2">Cbfe23</strain>
    </source>
</reference>
<organism evidence="1 2">
    <name type="scientific">Cystobacter ferrugineus</name>
    <dbReference type="NCBI Taxonomy" id="83449"/>
    <lineage>
        <taxon>Bacteria</taxon>
        <taxon>Pseudomonadati</taxon>
        <taxon>Myxococcota</taxon>
        <taxon>Myxococcia</taxon>
        <taxon>Myxococcales</taxon>
        <taxon>Cystobacterineae</taxon>
        <taxon>Archangiaceae</taxon>
        <taxon>Cystobacter</taxon>
    </lineage>
</organism>
<evidence type="ECO:0008006" key="3">
    <source>
        <dbReference type="Google" id="ProtNLM"/>
    </source>
</evidence>